<keyword evidence="3" id="KW-0067">ATP-binding</keyword>
<evidence type="ECO:0000313" key="8">
    <source>
        <dbReference type="Proteomes" id="UP000276223"/>
    </source>
</evidence>
<protein>
    <submittedName>
        <fullName evidence="7">tRNA synthetase class I (E and Q)</fullName>
    </submittedName>
</protein>
<organism evidence="7 8">
    <name type="scientific">Desulfosoma caldarium</name>
    <dbReference type="NCBI Taxonomy" id="610254"/>
    <lineage>
        <taxon>Bacteria</taxon>
        <taxon>Pseudomonadati</taxon>
        <taxon>Thermodesulfobacteriota</taxon>
        <taxon>Syntrophobacteria</taxon>
        <taxon>Syntrophobacterales</taxon>
        <taxon>Syntrophobacteraceae</taxon>
        <taxon>Desulfosoma</taxon>
    </lineage>
</organism>
<feature type="region of interest" description="Disordered" evidence="5">
    <location>
        <begin position="30"/>
        <end position="51"/>
    </location>
</feature>
<sequence length="51" mass="5699">YREYLQKLLDTGHAYYCDCSAEDVQRRRQEALKASSSAPVAPRVALPSSPT</sequence>
<keyword evidence="4 7" id="KW-0030">Aminoacyl-tRNA synthetase</keyword>
<reference evidence="7 8" key="1">
    <citation type="submission" date="2018-11" db="EMBL/GenBank/DDBJ databases">
        <title>Genomic Encyclopedia of Type Strains, Phase IV (KMG-IV): sequencing the most valuable type-strain genomes for metagenomic binning, comparative biology and taxonomic classification.</title>
        <authorList>
            <person name="Goeker M."/>
        </authorList>
    </citation>
    <scope>NUCLEOTIDE SEQUENCE [LARGE SCALE GENOMIC DNA]</scope>
    <source>
        <strain evidence="7 8">DSM 22027</strain>
    </source>
</reference>
<evidence type="ECO:0000256" key="3">
    <source>
        <dbReference type="ARBA" id="ARBA00022840"/>
    </source>
</evidence>
<dbReference type="Gene3D" id="3.90.800.10">
    <property type="entry name" value="Glutamyl-tRNA Synthetase, Domain 3"/>
    <property type="match status" value="1"/>
</dbReference>
<evidence type="ECO:0000259" key="6">
    <source>
        <dbReference type="Pfam" id="PF00749"/>
    </source>
</evidence>
<name>A0A3N1VQS9_9BACT</name>
<dbReference type="GO" id="GO:0043039">
    <property type="term" value="P:tRNA aminoacylation"/>
    <property type="evidence" value="ECO:0007669"/>
    <property type="project" value="InterPro"/>
</dbReference>
<feature type="compositionally biased region" description="Low complexity" evidence="5">
    <location>
        <begin position="34"/>
        <end position="51"/>
    </location>
</feature>
<evidence type="ECO:0000256" key="5">
    <source>
        <dbReference type="SAM" id="MobiDB-lite"/>
    </source>
</evidence>
<dbReference type="RefSeq" id="WP_148045615.1">
    <property type="nucleotide sequence ID" value="NZ_RJVA01000002.1"/>
</dbReference>
<feature type="domain" description="Glutamyl/glutaminyl-tRNA synthetase class Ib catalytic" evidence="6">
    <location>
        <begin position="1"/>
        <end position="36"/>
    </location>
</feature>
<dbReference type="InterPro" id="IPR020058">
    <property type="entry name" value="Glu/Gln-tRNA-synth_Ib_cat-dom"/>
</dbReference>
<dbReference type="Proteomes" id="UP000276223">
    <property type="component" value="Unassembled WGS sequence"/>
</dbReference>
<dbReference type="SUPFAM" id="SSF52374">
    <property type="entry name" value="Nucleotidylyl transferase"/>
    <property type="match status" value="1"/>
</dbReference>
<dbReference type="EMBL" id="RJVA01000002">
    <property type="protein sequence ID" value="ROR03431.1"/>
    <property type="molecule type" value="Genomic_DNA"/>
</dbReference>
<evidence type="ECO:0000256" key="2">
    <source>
        <dbReference type="ARBA" id="ARBA00022741"/>
    </source>
</evidence>
<evidence type="ECO:0000313" key="7">
    <source>
        <dbReference type="EMBL" id="ROR03431.1"/>
    </source>
</evidence>
<keyword evidence="1" id="KW-0436">Ligase</keyword>
<accession>A0A3N1VQS9</accession>
<keyword evidence="2" id="KW-0547">Nucleotide-binding</keyword>
<feature type="non-terminal residue" evidence="7">
    <location>
        <position position="1"/>
    </location>
</feature>
<dbReference type="Pfam" id="PF00749">
    <property type="entry name" value="tRNA-synt_1c"/>
    <property type="match status" value="1"/>
</dbReference>
<proteinExistence type="predicted"/>
<dbReference type="GO" id="GO:0004812">
    <property type="term" value="F:aminoacyl-tRNA ligase activity"/>
    <property type="evidence" value="ECO:0007669"/>
    <property type="project" value="UniProtKB-KW"/>
</dbReference>
<dbReference type="OrthoDB" id="9807503at2"/>
<keyword evidence="8" id="KW-1185">Reference proteome</keyword>
<comment type="caution">
    <text evidence="7">The sequence shown here is derived from an EMBL/GenBank/DDBJ whole genome shotgun (WGS) entry which is preliminary data.</text>
</comment>
<evidence type="ECO:0000256" key="1">
    <source>
        <dbReference type="ARBA" id="ARBA00022598"/>
    </source>
</evidence>
<dbReference type="GO" id="GO:0005524">
    <property type="term" value="F:ATP binding"/>
    <property type="evidence" value="ECO:0007669"/>
    <property type="project" value="UniProtKB-KW"/>
</dbReference>
<dbReference type="AlphaFoldDB" id="A0A3N1VQS9"/>
<evidence type="ECO:0000256" key="4">
    <source>
        <dbReference type="ARBA" id="ARBA00023146"/>
    </source>
</evidence>
<gene>
    <name evidence="7" type="ORF">EDC27_0093</name>
</gene>